<dbReference type="EC" id="2.4.-.-" evidence="2"/>
<keyword evidence="2" id="KW-0808">Transferase</keyword>
<evidence type="ECO:0000313" key="3">
    <source>
        <dbReference type="Proteomes" id="UP001559025"/>
    </source>
</evidence>
<gene>
    <name evidence="2" type="ORF">V1479_23015</name>
</gene>
<dbReference type="PANTHER" id="PTHR43685:SF2">
    <property type="entry name" value="GLYCOSYLTRANSFERASE 2-LIKE DOMAIN-CONTAINING PROTEIN"/>
    <property type="match status" value="1"/>
</dbReference>
<dbReference type="SUPFAM" id="SSF53448">
    <property type="entry name" value="Nucleotide-diphospho-sugar transferases"/>
    <property type="match status" value="1"/>
</dbReference>
<keyword evidence="3" id="KW-1185">Reference proteome</keyword>
<dbReference type="Gene3D" id="3.90.550.10">
    <property type="entry name" value="Spore Coat Polysaccharide Biosynthesis Protein SpsA, Chain A"/>
    <property type="match status" value="1"/>
</dbReference>
<evidence type="ECO:0000259" key="1">
    <source>
        <dbReference type="Pfam" id="PF00535"/>
    </source>
</evidence>
<dbReference type="PANTHER" id="PTHR43685">
    <property type="entry name" value="GLYCOSYLTRANSFERASE"/>
    <property type="match status" value="1"/>
</dbReference>
<dbReference type="InterPro" id="IPR050834">
    <property type="entry name" value="Glycosyltransf_2"/>
</dbReference>
<dbReference type="Pfam" id="PF00535">
    <property type="entry name" value="Glycos_transf_2"/>
    <property type="match status" value="1"/>
</dbReference>
<reference evidence="2 3" key="1">
    <citation type="submission" date="2024-01" db="EMBL/GenBank/DDBJ databases">
        <title>New evidence supports the origin of RcGTA from prophage.</title>
        <authorList>
            <person name="Xu Y."/>
            <person name="Liu B."/>
            <person name="Chen F."/>
        </authorList>
    </citation>
    <scope>NUCLEOTIDE SEQUENCE [LARGE SCALE GENOMIC DNA]</scope>
    <source>
        <strain evidence="2 3">CBW1107-2</strain>
    </source>
</reference>
<organism evidence="2 3">
    <name type="scientific">Neoaquamicrobium sediminum</name>
    <dbReference type="NCBI Taxonomy" id="1849104"/>
    <lineage>
        <taxon>Bacteria</taxon>
        <taxon>Pseudomonadati</taxon>
        <taxon>Pseudomonadota</taxon>
        <taxon>Alphaproteobacteria</taxon>
        <taxon>Hyphomicrobiales</taxon>
        <taxon>Phyllobacteriaceae</taxon>
        <taxon>Neoaquamicrobium</taxon>
    </lineage>
</organism>
<dbReference type="EMBL" id="JAZHFV010000010">
    <property type="protein sequence ID" value="MEX4010195.1"/>
    <property type="molecule type" value="Genomic_DNA"/>
</dbReference>
<dbReference type="RefSeq" id="WP_368804918.1">
    <property type="nucleotide sequence ID" value="NZ_JAZHFV010000010.1"/>
</dbReference>
<dbReference type="CDD" id="cd00761">
    <property type="entry name" value="Glyco_tranf_GTA_type"/>
    <property type="match status" value="1"/>
</dbReference>
<accession>A0ABV3WZT8</accession>
<dbReference type="InterPro" id="IPR001173">
    <property type="entry name" value="Glyco_trans_2-like"/>
</dbReference>
<dbReference type="Proteomes" id="UP001559025">
    <property type="component" value="Unassembled WGS sequence"/>
</dbReference>
<name>A0ABV3WZT8_9HYPH</name>
<dbReference type="GO" id="GO:0016757">
    <property type="term" value="F:glycosyltransferase activity"/>
    <property type="evidence" value="ECO:0007669"/>
    <property type="project" value="UniProtKB-KW"/>
</dbReference>
<comment type="caution">
    <text evidence="2">The sequence shown here is derived from an EMBL/GenBank/DDBJ whole genome shotgun (WGS) entry which is preliminary data.</text>
</comment>
<sequence length="303" mass="33686">MAGTPPLPISIIIPAYGRQDTLLRALRSVVTQDAPPAEIIVVDDGSEPPIDVSGCDTGTIPLTVLRHETNRGAAAARNTGMRSAKSEWISFLDSDDHLMPSSLAKRWKLISAQTGEGLTVFACGWIVQDKAGRTLGTRLPREANRPDQFASGCWFSPGSCVVMNRKAVLDTGIWQDEELNRFEDLDWFLSLSLRGATLRTLPLIAVAIERHRSQSPEKVERTARAIMDKWRRTSSDRRLLRRLRAYLDVECAAANHFAGRRFRALAFWARSLLAVPRLSLHLSPAWETDTETPQRFVSGPTTS</sequence>
<keyword evidence="2" id="KW-0328">Glycosyltransferase</keyword>
<evidence type="ECO:0000313" key="2">
    <source>
        <dbReference type="EMBL" id="MEX4010195.1"/>
    </source>
</evidence>
<protein>
    <submittedName>
        <fullName evidence="2">Glycosyltransferase family A protein</fullName>
        <ecNumber evidence="2">2.4.-.-</ecNumber>
    </submittedName>
</protein>
<feature type="domain" description="Glycosyltransferase 2-like" evidence="1">
    <location>
        <begin position="10"/>
        <end position="168"/>
    </location>
</feature>
<proteinExistence type="predicted"/>
<dbReference type="InterPro" id="IPR029044">
    <property type="entry name" value="Nucleotide-diphossugar_trans"/>
</dbReference>